<feature type="domain" description="NolW-like" evidence="13">
    <location>
        <begin position="195"/>
        <end position="264"/>
    </location>
</feature>
<dbReference type="GO" id="GO:0015628">
    <property type="term" value="P:protein secretion by the type II secretion system"/>
    <property type="evidence" value="ECO:0007669"/>
    <property type="project" value="InterPro"/>
</dbReference>
<comment type="subcellular location">
    <subcellularLocation>
        <location evidence="1 10">Cell outer membrane</location>
    </subcellularLocation>
</comment>
<evidence type="ECO:0000313" key="15">
    <source>
        <dbReference type="EMBL" id="MBE8718996.1"/>
    </source>
</evidence>
<keyword evidence="9" id="KW-0998">Cell outer membrane</keyword>
<evidence type="ECO:0000256" key="1">
    <source>
        <dbReference type="ARBA" id="ARBA00004442"/>
    </source>
</evidence>
<evidence type="ECO:0000256" key="8">
    <source>
        <dbReference type="ARBA" id="ARBA00023136"/>
    </source>
</evidence>
<proteinExistence type="inferred from homology"/>
<feature type="signal peptide" evidence="11">
    <location>
        <begin position="1"/>
        <end position="31"/>
    </location>
</feature>
<keyword evidence="8" id="KW-0472">Membrane</keyword>
<dbReference type="PANTHER" id="PTHR30332">
    <property type="entry name" value="PROBABLE GENERAL SECRETION PATHWAY PROTEIN D"/>
    <property type="match status" value="1"/>
</dbReference>
<dbReference type="InterPro" id="IPR050810">
    <property type="entry name" value="Bact_Secretion_Sys_Channel"/>
</dbReference>
<dbReference type="EMBL" id="PRDL01000001">
    <property type="protein sequence ID" value="MBE8718996.1"/>
    <property type="molecule type" value="Genomic_DNA"/>
</dbReference>
<feature type="chain" id="PRO_5037872329" evidence="11">
    <location>
        <begin position="32"/>
        <end position="671"/>
    </location>
</feature>
<dbReference type="InterPro" id="IPR013356">
    <property type="entry name" value="T2SS_GspD"/>
</dbReference>
<evidence type="ECO:0000313" key="16">
    <source>
        <dbReference type="Proteomes" id="UP000652567"/>
    </source>
</evidence>
<evidence type="ECO:0000256" key="5">
    <source>
        <dbReference type="ARBA" id="ARBA00022692"/>
    </source>
</evidence>
<evidence type="ECO:0000256" key="3">
    <source>
        <dbReference type="ARBA" id="ARBA00022448"/>
    </source>
</evidence>
<dbReference type="Pfam" id="PF03958">
    <property type="entry name" value="Secretin_N"/>
    <property type="match status" value="3"/>
</dbReference>
<dbReference type="NCBIfam" id="TIGR02517">
    <property type="entry name" value="type_II_gspD"/>
    <property type="match status" value="1"/>
</dbReference>
<keyword evidence="7" id="KW-0653">Protein transport</keyword>
<keyword evidence="5" id="KW-0812">Transmembrane</keyword>
<feature type="domain" description="Type II/III secretion system secretin-like" evidence="12">
    <location>
        <begin position="436"/>
        <end position="602"/>
    </location>
</feature>
<comment type="caution">
    <text evidence="15">The sequence shown here is derived from an EMBL/GenBank/DDBJ whole genome shotgun (WGS) entry which is preliminary data.</text>
</comment>
<dbReference type="Pfam" id="PF00263">
    <property type="entry name" value="Secretin"/>
    <property type="match status" value="1"/>
</dbReference>
<evidence type="ECO:0000256" key="4">
    <source>
        <dbReference type="ARBA" id="ARBA00022452"/>
    </source>
</evidence>
<dbReference type="InterPro" id="IPR001775">
    <property type="entry name" value="GspD/PilQ"/>
</dbReference>
<keyword evidence="16" id="KW-1185">Reference proteome</keyword>
<dbReference type="PANTHER" id="PTHR30332:SF24">
    <property type="entry name" value="SECRETIN GSPD-RELATED"/>
    <property type="match status" value="1"/>
</dbReference>
<dbReference type="GO" id="GO:0009279">
    <property type="term" value="C:cell outer membrane"/>
    <property type="evidence" value="ECO:0007669"/>
    <property type="project" value="UniProtKB-SubCell"/>
</dbReference>
<feature type="domain" description="NolW-like" evidence="13">
    <location>
        <begin position="270"/>
        <end position="347"/>
    </location>
</feature>
<dbReference type="InterPro" id="IPR038591">
    <property type="entry name" value="NolW-like_sf"/>
</dbReference>
<evidence type="ECO:0000256" key="2">
    <source>
        <dbReference type="ARBA" id="ARBA00006980"/>
    </source>
</evidence>
<evidence type="ECO:0000256" key="11">
    <source>
        <dbReference type="SAM" id="SignalP"/>
    </source>
</evidence>
<accession>A0A928V557</accession>
<evidence type="ECO:0000256" key="9">
    <source>
        <dbReference type="ARBA" id="ARBA00023237"/>
    </source>
</evidence>
<dbReference type="InterPro" id="IPR004846">
    <property type="entry name" value="T2SS/T3SS_dom"/>
</dbReference>
<evidence type="ECO:0000256" key="6">
    <source>
        <dbReference type="ARBA" id="ARBA00022729"/>
    </source>
</evidence>
<feature type="domain" description="GspD-like N0" evidence="14">
    <location>
        <begin position="38"/>
        <end position="106"/>
    </location>
</feature>
<reference evidence="15" key="1">
    <citation type="submission" date="2018-07" db="EMBL/GenBank/DDBJ databases">
        <title>Genome assembly of strain Ka43.</title>
        <authorList>
            <person name="Kukolya J."/>
            <person name="Nagy I."/>
            <person name="Horvath B."/>
            <person name="Toth A."/>
        </authorList>
    </citation>
    <scope>NUCLEOTIDE SEQUENCE</scope>
    <source>
        <strain evidence="15">KB43</strain>
    </source>
</reference>
<protein>
    <submittedName>
        <fullName evidence="15">Type II secretion system protein GspD</fullName>
    </submittedName>
</protein>
<feature type="domain" description="NolW-like" evidence="13">
    <location>
        <begin position="132"/>
        <end position="189"/>
    </location>
</feature>
<evidence type="ECO:0000259" key="14">
    <source>
        <dbReference type="Pfam" id="PF21305"/>
    </source>
</evidence>
<sequence length="671" mass="72331">MNARYNPQTISRPLKVAGLLFGLCLSFSVAAQQTWTPNFKDSDIQEVIKFMGEATGKTIIIDPKVRGPVKLINTRPLNSQELYALFLSVLDVHGYTAIESGNVVRIVPNRDARSLPVPNQSAVSEVDDTYITQVIQLKNISATKVLPTLRPLVPQYGHISAYDASNALIITDTRANIIRLNEIIARIDQSAVIGTDVIELRYAQATDVVNIINQIEKPDPNRGTTSSPVLIVADRRINAVVVNGDDLQRQRVRVLVDNMDRPQTKNSNFRVVYLKYAKAENVAKVLNGMVQSLGQRAPGGEGQAASNQVTANIQSDETTNSVLLTADGDTMESLLSVVDSLDIRRAQVLVEAIIVEISGDVNRELGVQWMYSNGDSGFGSSTLGDGRLAAIAGPALDITGNGLAGLATGLASVPGQVFGVGRVGGGTDFLAILKMLQSNSSTNILSTPNLLTTDNNKALIKVGQEVPIQTGSYTSVGTGGSTPTNPFSTFDRKDVGINLEVTPHVNEGDTVVLDIKQEVSSLANIASIQGVVTNKREIETQILVADGQTAVLGGLIKDDVQTSETRVPLLSSIPILGHAFRSQSSQAVKTNLLIFIRATIVRDEKVLTGATAEKYRTIRDEQMELRRNRGILVESRSVPVIPDWAELETYRAEIEAAQRAADALQEQGVPQ</sequence>
<keyword evidence="6 11" id="KW-0732">Signal</keyword>
<evidence type="ECO:0000259" key="13">
    <source>
        <dbReference type="Pfam" id="PF03958"/>
    </source>
</evidence>
<evidence type="ECO:0000256" key="10">
    <source>
        <dbReference type="RuleBase" id="RU004004"/>
    </source>
</evidence>
<dbReference type="Pfam" id="PF21305">
    <property type="entry name" value="type_II_gspD_N0"/>
    <property type="match status" value="1"/>
</dbReference>
<evidence type="ECO:0000256" key="7">
    <source>
        <dbReference type="ARBA" id="ARBA00022927"/>
    </source>
</evidence>
<gene>
    <name evidence="15" type="primary">gspD</name>
    <name evidence="15" type="ORF">C4F51_17610</name>
</gene>
<dbReference type="InterPro" id="IPR049371">
    <property type="entry name" value="GspD-like_N0"/>
</dbReference>
<dbReference type="PRINTS" id="PR00811">
    <property type="entry name" value="BCTERIALGSPD"/>
</dbReference>
<comment type="similarity">
    <text evidence="2">Belongs to the bacterial secretin family. GSP D subfamily.</text>
</comment>
<keyword evidence="3 10" id="KW-0813">Transport</keyword>
<name>A0A928V557_9GAMM</name>
<dbReference type="RefSeq" id="WP_193912013.1">
    <property type="nucleotide sequence ID" value="NZ_PRDL01000001.1"/>
</dbReference>
<evidence type="ECO:0000259" key="12">
    <source>
        <dbReference type="Pfam" id="PF00263"/>
    </source>
</evidence>
<dbReference type="InterPro" id="IPR005644">
    <property type="entry name" value="NolW-like"/>
</dbReference>
<organism evidence="15 16">
    <name type="scientific">Cellvibrio polysaccharolyticus</name>
    <dbReference type="NCBI Taxonomy" id="2082724"/>
    <lineage>
        <taxon>Bacteria</taxon>
        <taxon>Pseudomonadati</taxon>
        <taxon>Pseudomonadota</taxon>
        <taxon>Gammaproteobacteria</taxon>
        <taxon>Cellvibrionales</taxon>
        <taxon>Cellvibrionaceae</taxon>
        <taxon>Cellvibrio</taxon>
    </lineage>
</organism>
<dbReference type="Proteomes" id="UP000652567">
    <property type="component" value="Unassembled WGS sequence"/>
</dbReference>
<dbReference type="Gene3D" id="3.30.1370.120">
    <property type="match status" value="3"/>
</dbReference>
<dbReference type="AlphaFoldDB" id="A0A928V557"/>
<keyword evidence="4" id="KW-1134">Transmembrane beta strand</keyword>
<dbReference type="GO" id="GO:0015627">
    <property type="term" value="C:type II protein secretion system complex"/>
    <property type="evidence" value="ECO:0007669"/>
    <property type="project" value="InterPro"/>
</dbReference>